<dbReference type="EMBL" id="MN035273">
    <property type="protein sequence ID" value="QDH90114.1"/>
    <property type="molecule type" value="Genomic_RNA"/>
</dbReference>
<feature type="non-terminal residue" evidence="1">
    <location>
        <position position="1"/>
    </location>
</feature>
<protein>
    <submittedName>
        <fullName evidence="1">Uncharacterized protein</fullName>
    </submittedName>
</protein>
<gene>
    <name evidence="1" type="ORF">H2Rhizo33706_000004</name>
</gene>
<organism evidence="1">
    <name type="scientific">Leviviridae sp</name>
    <dbReference type="NCBI Taxonomy" id="2027243"/>
    <lineage>
        <taxon>Viruses</taxon>
        <taxon>Riboviria</taxon>
        <taxon>Orthornavirae</taxon>
        <taxon>Lenarviricota</taxon>
        <taxon>Leviviricetes</taxon>
        <taxon>Norzivirales</taxon>
        <taxon>Fiersviridae</taxon>
    </lineage>
</organism>
<proteinExistence type="predicted"/>
<accession>A0A514D929</accession>
<sequence length="63" mass="7164">PSFLELVMSEVLKTFLLRFFLEALQAEMMKLGQPDVTSHLSDLQIEHKAELSSLISDLTKTKD</sequence>
<name>A0A514D929_9VIRU</name>
<reference evidence="1" key="1">
    <citation type="submission" date="2019-05" db="EMBL/GenBank/DDBJ databases">
        <title>Metatranscriptomic reconstruction reveals RNA viruses with the potential to shape carbon cycling in soil.</title>
        <authorList>
            <person name="Starr E.P."/>
            <person name="Nuccio E."/>
            <person name="Pett-Ridge J."/>
            <person name="Banfield J.F."/>
            <person name="Firestone M.K."/>
        </authorList>
    </citation>
    <scope>NUCLEOTIDE SEQUENCE</scope>
    <source>
        <strain evidence="1">H2_Rhizo_33_scaffold_706</strain>
    </source>
</reference>
<evidence type="ECO:0000313" key="1">
    <source>
        <dbReference type="EMBL" id="QDH90114.1"/>
    </source>
</evidence>